<dbReference type="Proteomes" id="UP000323506">
    <property type="component" value="Chromosome D04"/>
</dbReference>
<reference evidence="1 2" key="1">
    <citation type="submission" date="2019-06" db="EMBL/GenBank/DDBJ databases">
        <title>WGS assembly of Gossypium darwinii.</title>
        <authorList>
            <person name="Chen Z.J."/>
            <person name="Sreedasyam A."/>
            <person name="Ando A."/>
            <person name="Song Q."/>
            <person name="De L."/>
            <person name="Hulse-Kemp A."/>
            <person name="Ding M."/>
            <person name="Ye W."/>
            <person name="Kirkbride R."/>
            <person name="Jenkins J."/>
            <person name="Plott C."/>
            <person name="Lovell J."/>
            <person name="Lin Y.-M."/>
            <person name="Vaughn R."/>
            <person name="Liu B."/>
            <person name="Li W."/>
            <person name="Simpson S."/>
            <person name="Scheffler B."/>
            <person name="Saski C."/>
            <person name="Grover C."/>
            <person name="Hu G."/>
            <person name="Conover J."/>
            <person name="Carlson J."/>
            <person name="Shu S."/>
            <person name="Boston L."/>
            <person name="Williams M."/>
            <person name="Peterson D."/>
            <person name="Mcgee K."/>
            <person name="Jones D."/>
            <person name="Wendel J."/>
            <person name="Stelly D."/>
            <person name="Grimwood J."/>
            <person name="Schmutz J."/>
        </authorList>
    </citation>
    <scope>NUCLEOTIDE SEQUENCE [LARGE SCALE GENOMIC DNA]</scope>
    <source>
        <strain evidence="1">1808015.09</strain>
    </source>
</reference>
<dbReference type="AlphaFoldDB" id="A0A5D2CUD9"/>
<dbReference type="EMBL" id="CM017704">
    <property type="protein sequence ID" value="TYG73209.1"/>
    <property type="molecule type" value="Genomic_DNA"/>
</dbReference>
<keyword evidence="2" id="KW-1185">Reference proteome</keyword>
<accession>A0A5D2CUD9</accession>
<proteinExistence type="predicted"/>
<evidence type="ECO:0000313" key="2">
    <source>
        <dbReference type="Proteomes" id="UP000323506"/>
    </source>
</evidence>
<evidence type="ECO:0000313" key="1">
    <source>
        <dbReference type="EMBL" id="TYG73209.1"/>
    </source>
</evidence>
<gene>
    <name evidence="1" type="ORF">ES288_D04G082700v1</name>
</gene>
<sequence>MSLQLSFINWRHKVRTQQYQLSSIVAATPIAVHQFFHRTRYLFHPVSGIFISLPFQRQLMCRFISFPCNSLQTRPHLCYSRI</sequence>
<protein>
    <submittedName>
        <fullName evidence="1">Uncharacterized protein</fullName>
    </submittedName>
</protein>
<name>A0A5D2CUD9_GOSDA</name>
<organism evidence="1 2">
    <name type="scientific">Gossypium darwinii</name>
    <name type="common">Darwin's cotton</name>
    <name type="synonym">Gossypium barbadense var. darwinii</name>
    <dbReference type="NCBI Taxonomy" id="34276"/>
    <lineage>
        <taxon>Eukaryota</taxon>
        <taxon>Viridiplantae</taxon>
        <taxon>Streptophyta</taxon>
        <taxon>Embryophyta</taxon>
        <taxon>Tracheophyta</taxon>
        <taxon>Spermatophyta</taxon>
        <taxon>Magnoliopsida</taxon>
        <taxon>eudicotyledons</taxon>
        <taxon>Gunneridae</taxon>
        <taxon>Pentapetalae</taxon>
        <taxon>rosids</taxon>
        <taxon>malvids</taxon>
        <taxon>Malvales</taxon>
        <taxon>Malvaceae</taxon>
        <taxon>Malvoideae</taxon>
        <taxon>Gossypium</taxon>
    </lineage>
</organism>